<evidence type="ECO:0000256" key="3">
    <source>
        <dbReference type="ARBA" id="ARBA00023163"/>
    </source>
</evidence>
<dbReference type="InterPro" id="IPR050679">
    <property type="entry name" value="Bact_HTH_transcr_reg"/>
</dbReference>
<dbReference type="Proteomes" id="UP001501752">
    <property type="component" value="Unassembled WGS sequence"/>
</dbReference>
<keyword evidence="3" id="KW-0804">Transcription</keyword>
<dbReference type="CDD" id="cd07377">
    <property type="entry name" value="WHTH_GntR"/>
    <property type="match status" value="1"/>
</dbReference>
<evidence type="ECO:0000313" key="5">
    <source>
        <dbReference type="EMBL" id="GAA4866287.1"/>
    </source>
</evidence>
<evidence type="ECO:0000259" key="4">
    <source>
        <dbReference type="PROSITE" id="PS50949"/>
    </source>
</evidence>
<evidence type="ECO:0000313" key="6">
    <source>
        <dbReference type="Proteomes" id="UP001501752"/>
    </source>
</evidence>
<name>A0ABP9E8I9_9ACTN</name>
<dbReference type="SMART" id="SM00345">
    <property type="entry name" value="HTH_GNTR"/>
    <property type="match status" value="1"/>
</dbReference>
<keyword evidence="1" id="KW-0805">Transcription regulation</keyword>
<dbReference type="RefSeq" id="WP_345699185.1">
    <property type="nucleotide sequence ID" value="NZ_BAABIS010000001.1"/>
</dbReference>
<comment type="caution">
    <text evidence="5">The sequence shown here is derived from an EMBL/GenBank/DDBJ whole genome shotgun (WGS) entry which is preliminary data.</text>
</comment>
<keyword evidence="2" id="KW-0238">DNA-binding</keyword>
<dbReference type="PANTHER" id="PTHR44846:SF17">
    <property type="entry name" value="GNTR-FAMILY TRANSCRIPTIONAL REGULATOR"/>
    <property type="match status" value="1"/>
</dbReference>
<reference evidence="6" key="1">
    <citation type="journal article" date="2019" name="Int. J. Syst. Evol. Microbiol.">
        <title>The Global Catalogue of Microorganisms (GCM) 10K type strain sequencing project: providing services to taxonomists for standard genome sequencing and annotation.</title>
        <authorList>
            <consortium name="The Broad Institute Genomics Platform"/>
            <consortium name="The Broad Institute Genome Sequencing Center for Infectious Disease"/>
            <person name="Wu L."/>
            <person name="Ma J."/>
        </authorList>
    </citation>
    <scope>NUCLEOTIDE SEQUENCE [LARGE SCALE GENOMIC DNA]</scope>
    <source>
        <strain evidence="6">JCM 13006</strain>
    </source>
</reference>
<keyword evidence="6" id="KW-1185">Reference proteome</keyword>
<sequence length="123" mass="13287">MTVSTDDHRAPYVQVADALRDEIQSGKLKPGQKLPSARQLADRFQVAVMTASNGVRVLREEGLVSSTQGRGTFVRRADDPAPVAPSPGESGVLVDRVGVLEAEVQHLTERLAAVETLLAEWNQ</sequence>
<dbReference type="PROSITE" id="PS50949">
    <property type="entry name" value="HTH_GNTR"/>
    <property type="match status" value="1"/>
</dbReference>
<evidence type="ECO:0000256" key="1">
    <source>
        <dbReference type="ARBA" id="ARBA00023015"/>
    </source>
</evidence>
<evidence type="ECO:0000256" key="2">
    <source>
        <dbReference type="ARBA" id="ARBA00023125"/>
    </source>
</evidence>
<dbReference type="Gene3D" id="1.10.10.10">
    <property type="entry name" value="Winged helix-like DNA-binding domain superfamily/Winged helix DNA-binding domain"/>
    <property type="match status" value="1"/>
</dbReference>
<dbReference type="InterPro" id="IPR036388">
    <property type="entry name" value="WH-like_DNA-bd_sf"/>
</dbReference>
<protein>
    <submittedName>
        <fullName evidence="5">Winged helix-turn-helix domain-containing protein</fullName>
    </submittedName>
</protein>
<proteinExistence type="predicted"/>
<feature type="domain" description="HTH gntR-type" evidence="4">
    <location>
        <begin position="9"/>
        <end position="77"/>
    </location>
</feature>
<gene>
    <name evidence="5" type="ORF">GCM10023235_50880</name>
</gene>
<dbReference type="SUPFAM" id="SSF46785">
    <property type="entry name" value="Winged helix' DNA-binding domain"/>
    <property type="match status" value="1"/>
</dbReference>
<dbReference type="Pfam" id="PF00392">
    <property type="entry name" value="GntR"/>
    <property type="match status" value="1"/>
</dbReference>
<organism evidence="5 6">
    <name type="scientific">Kitasatospora terrestris</name>
    <dbReference type="NCBI Taxonomy" id="258051"/>
    <lineage>
        <taxon>Bacteria</taxon>
        <taxon>Bacillati</taxon>
        <taxon>Actinomycetota</taxon>
        <taxon>Actinomycetes</taxon>
        <taxon>Kitasatosporales</taxon>
        <taxon>Streptomycetaceae</taxon>
        <taxon>Kitasatospora</taxon>
    </lineage>
</organism>
<dbReference type="PANTHER" id="PTHR44846">
    <property type="entry name" value="MANNOSYL-D-GLYCERATE TRANSPORT/METABOLISM SYSTEM REPRESSOR MNGR-RELATED"/>
    <property type="match status" value="1"/>
</dbReference>
<dbReference type="InterPro" id="IPR000524">
    <property type="entry name" value="Tscrpt_reg_HTH_GntR"/>
</dbReference>
<dbReference type="EMBL" id="BAABIS010000001">
    <property type="protein sequence ID" value="GAA4866287.1"/>
    <property type="molecule type" value="Genomic_DNA"/>
</dbReference>
<accession>A0ABP9E8I9</accession>
<dbReference type="InterPro" id="IPR036390">
    <property type="entry name" value="WH_DNA-bd_sf"/>
</dbReference>